<gene>
    <name evidence="3" type="ORF">SRB5_29840</name>
</gene>
<proteinExistence type="predicted"/>
<organism evidence="3 4">
    <name type="scientific">Streptomyces smaragdinus</name>
    <dbReference type="NCBI Taxonomy" id="2585196"/>
    <lineage>
        <taxon>Bacteria</taxon>
        <taxon>Bacillati</taxon>
        <taxon>Actinomycetota</taxon>
        <taxon>Actinomycetes</taxon>
        <taxon>Kitasatosporales</taxon>
        <taxon>Streptomycetaceae</taxon>
        <taxon>Streptomyces</taxon>
    </lineage>
</organism>
<evidence type="ECO:0000256" key="1">
    <source>
        <dbReference type="ARBA" id="ARBA00023125"/>
    </source>
</evidence>
<dbReference type="Gene3D" id="1.10.260.40">
    <property type="entry name" value="lambda repressor-like DNA-binding domains"/>
    <property type="match status" value="1"/>
</dbReference>
<dbReference type="Pfam" id="PF13560">
    <property type="entry name" value="HTH_31"/>
    <property type="match status" value="1"/>
</dbReference>
<dbReference type="InterPro" id="IPR010982">
    <property type="entry name" value="Lambda_DNA-bd_dom_sf"/>
</dbReference>
<feature type="domain" description="HTH cro/C1-type" evidence="2">
    <location>
        <begin position="11"/>
        <end position="64"/>
    </location>
</feature>
<dbReference type="EMBL" id="WEGJ01000009">
    <property type="protein sequence ID" value="MQY12845.1"/>
    <property type="molecule type" value="Genomic_DNA"/>
</dbReference>
<reference evidence="3 4" key="1">
    <citation type="submission" date="2019-10" db="EMBL/GenBank/DDBJ databases">
        <title>Streptomyces smaragdinus sp. nov. and Streptomyces fabii sp. nov., isolated from the gut of fungus growing-termite Macrotermes natalensis.</title>
        <authorList>
            <person name="Schwitalla J."/>
            <person name="Benndorf R."/>
            <person name="Martin K."/>
            <person name="De Beer W."/>
            <person name="Kaster A.-K."/>
            <person name="Vollmers J."/>
            <person name="Poulsen M."/>
            <person name="Beemelmanns C."/>
        </authorList>
    </citation>
    <scope>NUCLEOTIDE SEQUENCE [LARGE SCALE GENOMIC DNA]</scope>
    <source>
        <strain evidence="3 4">RB5</strain>
    </source>
</reference>
<dbReference type="AlphaFoldDB" id="A0A7K0CH81"/>
<dbReference type="GO" id="GO:0003677">
    <property type="term" value="F:DNA binding"/>
    <property type="evidence" value="ECO:0007669"/>
    <property type="project" value="UniProtKB-KW"/>
</dbReference>
<evidence type="ECO:0000313" key="3">
    <source>
        <dbReference type="EMBL" id="MQY12845.1"/>
    </source>
</evidence>
<accession>A0A7K0CH81</accession>
<evidence type="ECO:0000259" key="2">
    <source>
        <dbReference type="PROSITE" id="PS50943"/>
    </source>
</evidence>
<dbReference type="SMART" id="SM00530">
    <property type="entry name" value="HTH_XRE"/>
    <property type="match status" value="1"/>
</dbReference>
<dbReference type="Gene3D" id="1.25.40.10">
    <property type="entry name" value="Tetratricopeptide repeat domain"/>
    <property type="match status" value="1"/>
</dbReference>
<protein>
    <recommendedName>
        <fullName evidence="2">HTH cro/C1-type domain-containing protein</fullName>
    </recommendedName>
</protein>
<keyword evidence="4" id="KW-1185">Reference proteome</keyword>
<dbReference type="GO" id="GO:0005829">
    <property type="term" value="C:cytosol"/>
    <property type="evidence" value="ECO:0007669"/>
    <property type="project" value="TreeGrafter"/>
</dbReference>
<dbReference type="InterPro" id="IPR001387">
    <property type="entry name" value="Cro/C1-type_HTH"/>
</dbReference>
<evidence type="ECO:0000313" key="4">
    <source>
        <dbReference type="Proteomes" id="UP000466345"/>
    </source>
</evidence>
<dbReference type="InterPro" id="IPR011990">
    <property type="entry name" value="TPR-like_helical_dom_sf"/>
</dbReference>
<dbReference type="PANTHER" id="PTHR46797">
    <property type="entry name" value="HTH-TYPE TRANSCRIPTIONAL REGULATOR"/>
    <property type="match status" value="1"/>
</dbReference>
<dbReference type="SUPFAM" id="SSF48452">
    <property type="entry name" value="TPR-like"/>
    <property type="match status" value="1"/>
</dbReference>
<name>A0A7K0CH81_9ACTN</name>
<dbReference type="Proteomes" id="UP000466345">
    <property type="component" value="Unassembled WGS sequence"/>
</dbReference>
<dbReference type="InterPro" id="IPR050807">
    <property type="entry name" value="TransReg_Diox_bact_type"/>
</dbReference>
<dbReference type="CDD" id="cd00093">
    <property type="entry name" value="HTH_XRE"/>
    <property type="match status" value="1"/>
</dbReference>
<keyword evidence="1" id="KW-0238">DNA-binding</keyword>
<sequence length="402" mass="44010">MLEQPAFGRRLRQLRKQRALTQTALAGPDISAAYLSRLESGSRPPTARVVEGLAAKLDVPVSAFDQVEMSSLLDIVTTALALPGADEGHSLRRQLESALSRSDDADSALRWQAYAQLARLYGEAGEAEREREALAHMVAESRRLGYAIPQVHAYYLLARRERHLGEVNAARTTAFEGLRIAAEAGLSTPDTIRLKLLLASVVTELGDLAEALSISSAVCEELRGERGALAAEALWTAATVATRHGSYERAASLLNEALTVLDSRDDLTLWLRLRLAACALALQANPPRLEYARNRLDDAKSALELVGSSRHGQEYLFLRAQLAHAYGDLTEAWELCEQAAESGELLVFRDRARLTMLRCRIRAARGDAAAFDDLRTLAEESQQRGMIDLAAEVWRAAAESRA</sequence>
<dbReference type="OrthoDB" id="3543522at2"/>
<dbReference type="GO" id="GO:0003700">
    <property type="term" value="F:DNA-binding transcription factor activity"/>
    <property type="evidence" value="ECO:0007669"/>
    <property type="project" value="TreeGrafter"/>
</dbReference>
<dbReference type="RefSeq" id="WP_153452455.1">
    <property type="nucleotide sequence ID" value="NZ_WEGJ01000009.1"/>
</dbReference>
<dbReference type="SUPFAM" id="SSF47413">
    <property type="entry name" value="lambda repressor-like DNA-binding domains"/>
    <property type="match status" value="1"/>
</dbReference>
<dbReference type="PANTHER" id="PTHR46797:SF1">
    <property type="entry name" value="METHYLPHOSPHONATE SYNTHASE"/>
    <property type="match status" value="1"/>
</dbReference>
<comment type="caution">
    <text evidence="3">The sequence shown here is derived from an EMBL/GenBank/DDBJ whole genome shotgun (WGS) entry which is preliminary data.</text>
</comment>
<dbReference type="PROSITE" id="PS50943">
    <property type="entry name" value="HTH_CROC1"/>
    <property type="match status" value="1"/>
</dbReference>